<evidence type="ECO:0000313" key="2">
    <source>
        <dbReference type="Proteomes" id="UP001652660"/>
    </source>
</evidence>
<accession>A0A6P6SPT7</accession>
<reference evidence="2" key="1">
    <citation type="journal article" date="2025" name="Foods">
        <title>Unveiling the Microbial Signatures of Arabica Coffee Cherries: Insights into Ripeness Specific Diversity, Functional Traits, and Implications for Quality and Safety.</title>
        <authorList>
            <consortium name="RefSeq"/>
            <person name="Tenea G.N."/>
            <person name="Cifuentes V."/>
            <person name="Reyes P."/>
            <person name="Cevallos-Vallejos M."/>
        </authorList>
    </citation>
    <scope>NUCLEOTIDE SEQUENCE [LARGE SCALE GENOMIC DNA]</scope>
</reference>
<sequence length="134" mass="15006">MKKLQNRSACFSSRPSPLFWSEPQKLLMDCRNCRTMKKLQKLQSDEEIAEIAGLPNGGSLEDGLLPSDQRSGRRNRRQKCAARLNQPVLSEKENLELKPLGEAHDSFHAHQKLPLAAKLGMPPKTFPATTDSVI</sequence>
<dbReference type="AlphaFoldDB" id="A0A6P6SPT7"/>
<gene>
    <name evidence="3" type="primary">LOC113693569</name>
</gene>
<evidence type="ECO:0000313" key="3">
    <source>
        <dbReference type="RefSeq" id="XP_027067902.1"/>
    </source>
</evidence>
<protein>
    <submittedName>
        <fullName evidence="3">Uncharacterized protein</fullName>
    </submittedName>
</protein>
<name>A0A6P6SPT7_COFAR</name>
<evidence type="ECO:0000256" key="1">
    <source>
        <dbReference type="SAM" id="MobiDB-lite"/>
    </source>
</evidence>
<proteinExistence type="predicted"/>
<feature type="region of interest" description="Disordered" evidence="1">
    <location>
        <begin position="53"/>
        <end position="80"/>
    </location>
</feature>
<reference evidence="3" key="2">
    <citation type="submission" date="2025-08" db="UniProtKB">
        <authorList>
            <consortium name="RefSeq"/>
        </authorList>
    </citation>
    <scope>IDENTIFICATION</scope>
    <source>
        <tissue evidence="3">Leaves</tissue>
    </source>
</reference>
<dbReference type="Proteomes" id="UP001652660">
    <property type="component" value="Chromosome 6c"/>
</dbReference>
<keyword evidence="2" id="KW-1185">Reference proteome</keyword>
<dbReference type="GeneID" id="113693569"/>
<dbReference type="RefSeq" id="XP_027067902.1">
    <property type="nucleotide sequence ID" value="XM_027212101.2"/>
</dbReference>
<organism evidence="2 3">
    <name type="scientific">Coffea arabica</name>
    <name type="common">Arabian coffee</name>
    <dbReference type="NCBI Taxonomy" id="13443"/>
    <lineage>
        <taxon>Eukaryota</taxon>
        <taxon>Viridiplantae</taxon>
        <taxon>Streptophyta</taxon>
        <taxon>Embryophyta</taxon>
        <taxon>Tracheophyta</taxon>
        <taxon>Spermatophyta</taxon>
        <taxon>Magnoliopsida</taxon>
        <taxon>eudicotyledons</taxon>
        <taxon>Gunneridae</taxon>
        <taxon>Pentapetalae</taxon>
        <taxon>asterids</taxon>
        <taxon>lamiids</taxon>
        <taxon>Gentianales</taxon>
        <taxon>Rubiaceae</taxon>
        <taxon>Ixoroideae</taxon>
        <taxon>Gardenieae complex</taxon>
        <taxon>Bertiereae - Coffeeae clade</taxon>
        <taxon>Coffeeae</taxon>
        <taxon>Coffea</taxon>
    </lineage>
</organism>